<evidence type="ECO:0000313" key="2">
    <source>
        <dbReference type="EMBL" id="ABG32651.1"/>
    </source>
</evidence>
<dbReference type="AlphaFoldDB" id="Q164E2"/>
<protein>
    <submittedName>
        <fullName evidence="2">Acetyltransferase, putative</fullName>
    </submittedName>
</protein>
<name>Q164E2_ROSDO</name>
<dbReference type="STRING" id="375451.RD1_3143"/>
<dbReference type="PANTHER" id="PTHR43305:SF1">
    <property type="entry name" value="FAMILY N-ACETYLTRANSFERASE, PUTATIVE (AFU_ORTHOLOGUE AFUA_2G01380)-RELATED"/>
    <property type="match status" value="1"/>
</dbReference>
<gene>
    <name evidence="2" type="ordered locus">RD1_3143</name>
</gene>
<dbReference type="RefSeq" id="WP_011569267.1">
    <property type="nucleotide sequence ID" value="NC_008209.1"/>
</dbReference>
<sequence>MSPVITIRPARTSDELDDVRRLCWEYRDYLLGFDASMKNIVDVFYPVDAYTALMQDLAGKHARPRGEILLAKRDEHSVGCAMMHALNDQDVEIKRVFVQAQARGTGAGAQLSQALIEQARSDGAKRILLDTNASFTGARRLYEKLGFTQRGPYSEIPEVALPMLVFYELKL</sequence>
<evidence type="ECO:0000313" key="3">
    <source>
        <dbReference type="Proteomes" id="UP000007029"/>
    </source>
</evidence>
<dbReference type="InterPro" id="IPR000182">
    <property type="entry name" value="GNAT_dom"/>
</dbReference>
<dbReference type="Pfam" id="PF00583">
    <property type="entry name" value="Acetyltransf_1"/>
    <property type="match status" value="1"/>
</dbReference>
<dbReference type="EMBL" id="CP000362">
    <property type="protein sequence ID" value="ABG32651.1"/>
    <property type="molecule type" value="Genomic_DNA"/>
</dbReference>
<dbReference type="OrthoDB" id="2436196at2"/>
<dbReference type="Proteomes" id="UP000007029">
    <property type="component" value="Chromosome"/>
</dbReference>
<dbReference type="InterPro" id="IPR016181">
    <property type="entry name" value="Acyl_CoA_acyltransferase"/>
</dbReference>
<dbReference type="Gene3D" id="3.40.630.30">
    <property type="match status" value="1"/>
</dbReference>
<dbReference type="GO" id="GO:0016747">
    <property type="term" value="F:acyltransferase activity, transferring groups other than amino-acyl groups"/>
    <property type="evidence" value="ECO:0007669"/>
    <property type="project" value="InterPro"/>
</dbReference>
<dbReference type="SUPFAM" id="SSF55729">
    <property type="entry name" value="Acyl-CoA N-acyltransferases (Nat)"/>
    <property type="match status" value="1"/>
</dbReference>
<dbReference type="PROSITE" id="PS51186">
    <property type="entry name" value="GNAT"/>
    <property type="match status" value="1"/>
</dbReference>
<keyword evidence="3" id="KW-1185">Reference proteome</keyword>
<evidence type="ECO:0000259" key="1">
    <source>
        <dbReference type="PROSITE" id="PS51186"/>
    </source>
</evidence>
<dbReference type="CDD" id="cd04301">
    <property type="entry name" value="NAT_SF"/>
    <property type="match status" value="1"/>
</dbReference>
<organism evidence="2 3">
    <name type="scientific">Roseobacter denitrificans (strain ATCC 33942 / OCh 114)</name>
    <name type="common">Erythrobacter sp. (strain OCh 114)</name>
    <name type="synonym">Roseobacter denitrificans</name>
    <dbReference type="NCBI Taxonomy" id="375451"/>
    <lineage>
        <taxon>Bacteria</taxon>
        <taxon>Pseudomonadati</taxon>
        <taxon>Pseudomonadota</taxon>
        <taxon>Alphaproteobacteria</taxon>
        <taxon>Rhodobacterales</taxon>
        <taxon>Roseobacteraceae</taxon>
        <taxon>Roseobacter</taxon>
    </lineage>
</organism>
<dbReference type="HOGENOM" id="CLU_013985_11_0_5"/>
<reference evidence="2 3" key="1">
    <citation type="journal article" date="2007" name="J. Bacteriol.">
        <title>The complete genome sequence of Roseobacter denitrificans reveals a mixotrophic rather than photosynthetic metabolism.</title>
        <authorList>
            <person name="Swingley W.D."/>
            <person name="Sadekar S."/>
            <person name="Mastrian S.D."/>
            <person name="Matthies H.J."/>
            <person name="Hao J."/>
            <person name="Ramos H."/>
            <person name="Acharya C.R."/>
            <person name="Conrad A.L."/>
            <person name="Taylor H.L."/>
            <person name="Dejesa L.C."/>
            <person name="Shah M.K."/>
            <person name="O'huallachain M.E."/>
            <person name="Lince M.T."/>
            <person name="Blankenship R.E."/>
            <person name="Beatty J.T."/>
            <person name="Touchman J.W."/>
        </authorList>
    </citation>
    <scope>NUCLEOTIDE SEQUENCE [LARGE SCALE GENOMIC DNA]</scope>
    <source>
        <strain evidence="3">ATCC 33942 / OCh 114</strain>
    </source>
</reference>
<keyword evidence="2" id="KW-0808">Transferase</keyword>
<accession>Q164E2</accession>
<dbReference type="eggNOG" id="COG0456">
    <property type="taxonomic scope" value="Bacteria"/>
</dbReference>
<dbReference type="InterPro" id="IPR052777">
    <property type="entry name" value="Acetyltransferase_Enz"/>
</dbReference>
<dbReference type="PANTHER" id="PTHR43305">
    <property type="entry name" value="FAMILY N-ACETYLTRANSFERASE, PUTATIVE (AFU_ORTHOLOGUE AFUA_2G01380)-RELATED"/>
    <property type="match status" value="1"/>
</dbReference>
<feature type="domain" description="N-acetyltransferase" evidence="1">
    <location>
        <begin position="5"/>
        <end position="168"/>
    </location>
</feature>
<dbReference type="KEGG" id="rde:RD1_3143"/>
<proteinExistence type="predicted"/>